<evidence type="ECO:0000313" key="2">
    <source>
        <dbReference type="EMBL" id="UXC20332.1"/>
    </source>
</evidence>
<organism evidence="2 3">
    <name type="scientific">Comamonas squillarum</name>
    <dbReference type="NCBI Taxonomy" id="2977320"/>
    <lineage>
        <taxon>Bacteria</taxon>
        <taxon>Pseudomonadati</taxon>
        <taxon>Pseudomonadota</taxon>
        <taxon>Betaproteobacteria</taxon>
        <taxon>Burkholderiales</taxon>
        <taxon>Comamonadaceae</taxon>
        <taxon>Comamonas</taxon>
    </lineage>
</organism>
<accession>A0ABY6A237</accession>
<keyword evidence="3" id="KW-1185">Reference proteome</keyword>
<feature type="transmembrane region" description="Helical" evidence="1">
    <location>
        <begin position="56"/>
        <end position="75"/>
    </location>
</feature>
<sequence length="135" mass="14568">MTTPPRAQPMQQPLQLLRLSLVAVWLWTAAASWLQWQGDSTALLVAGGIADPRLQAWLIGGGAALDLLLGLWLLCRPGRRAYAASLAAMLAMTLAATTLLPSLWLHPLGPLSKNLPIAAALWLLWQSSARDGRSR</sequence>
<keyword evidence="1" id="KW-0812">Transmembrane</keyword>
<keyword evidence="1" id="KW-0472">Membrane</keyword>
<reference evidence="2" key="1">
    <citation type="submission" date="2022-09" db="EMBL/GenBank/DDBJ databases">
        <title>Bacterial diversity in gut of crayfish and pufferfish.</title>
        <authorList>
            <person name="Huang Y."/>
        </authorList>
    </citation>
    <scope>NUCLEOTIDE SEQUENCE</scope>
    <source>
        <strain evidence="2">PR12</strain>
    </source>
</reference>
<name>A0ABY6A237_9BURK</name>
<keyword evidence="1" id="KW-1133">Transmembrane helix</keyword>
<feature type="transmembrane region" description="Helical" evidence="1">
    <location>
        <begin position="82"/>
        <end position="105"/>
    </location>
</feature>
<evidence type="ECO:0000313" key="3">
    <source>
        <dbReference type="Proteomes" id="UP001058290"/>
    </source>
</evidence>
<dbReference type="Proteomes" id="UP001058290">
    <property type="component" value="Chromosome"/>
</dbReference>
<dbReference type="InterPro" id="IPR025695">
    <property type="entry name" value="DoxX-like"/>
</dbReference>
<evidence type="ECO:0000256" key="1">
    <source>
        <dbReference type="SAM" id="Phobius"/>
    </source>
</evidence>
<dbReference type="RefSeq" id="WP_182342971.1">
    <property type="nucleotide sequence ID" value="NZ_CP104377.1"/>
</dbReference>
<dbReference type="Pfam" id="PF13781">
    <property type="entry name" value="DoxX_3"/>
    <property type="match status" value="1"/>
</dbReference>
<feature type="transmembrane region" description="Helical" evidence="1">
    <location>
        <begin position="16"/>
        <end position="36"/>
    </location>
</feature>
<proteinExistence type="predicted"/>
<dbReference type="EMBL" id="CP104377">
    <property type="protein sequence ID" value="UXC20332.1"/>
    <property type="molecule type" value="Genomic_DNA"/>
</dbReference>
<protein>
    <submittedName>
        <fullName evidence="2">Epimerase</fullName>
    </submittedName>
</protein>
<gene>
    <name evidence="2" type="ORF">N4T19_09570</name>
</gene>